<dbReference type="InterPro" id="IPR041619">
    <property type="entry name" value="NAPRTase_C"/>
</dbReference>
<comment type="similarity">
    <text evidence="2 9">Belongs to the NAPRTase family.</text>
</comment>
<keyword evidence="5 9" id="KW-0436">Ligase</keyword>
<dbReference type="NCBIfam" id="NF009131">
    <property type="entry name" value="PRK12484.1"/>
    <property type="match status" value="1"/>
</dbReference>
<accession>A0A2C9CF41</accession>
<keyword evidence="14" id="KW-1185">Reference proteome</keyword>
<dbReference type="EMBL" id="LT934425">
    <property type="protein sequence ID" value="SOH03357.1"/>
    <property type="molecule type" value="Genomic_DNA"/>
</dbReference>
<evidence type="ECO:0000256" key="1">
    <source>
        <dbReference type="ARBA" id="ARBA00004952"/>
    </source>
</evidence>
<dbReference type="PIRSF" id="PIRSF000484">
    <property type="entry name" value="NAPRT"/>
    <property type="match status" value="1"/>
</dbReference>
<evidence type="ECO:0000256" key="9">
    <source>
        <dbReference type="RuleBase" id="RU365100"/>
    </source>
</evidence>
<organism evidence="13 14">
    <name type="scientific">Kuenenia stuttgartiensis</name>
    <dbReference type="NCBI Taxonomy" id="174633"/>
    <lineage>
        <taxon>Bacteria</taxon>
        <taxon>Pseudomonadati</taxon>
        <taxon>Planctomycetota</taxon>
        <taxon>Candidatus Brocadiia</taxon>
        <taxon>Candidatus Brocadiales</taxon>
        <taxon>Candidatus Brocadiaceae</taxon>
        <taxon>Candidatus Kuenenia</taxon>
    </lineage>
</organism>
<reference evidence="14" key="1">
    <citation type="submission" date="2017-10" db="EMBL/GenBank/DDBJ databases">
        <authorList>
            <person name="Frank J."/>
        </authorList>
    </citation>
    <scope>NUCLEOTIDE SEQUENCE [LARGE SCALE GENOMIC DNA]</scope>
</reference>
<feature type="domain" description="Nicotinate phosphoribosyltransferase N-terminal" evidence="11">
    <location>
        <begin position="61"/>
        <end position="186"/>
    </location>
</feature>
<evidence type="ECO:0000256" key="4">
    <source>
        <dbReference type="ARBA" id="ARBA00022553"/>
    </source>
</evidence>
<comment type="pathway">
    <text evidence="1 9">Cofactor biosynthesis; NAD(+) biosynthesis; nicotinate D-ribonucleotide from nicotinate: step 1/1.</text>
</comment>
<dbReference type="EC" id="6.3.4.21" evidence="3 9"/>
<dbReference type="Pfam" id="PF17956">
    <property type="entry name" value="NAPRTase_C"/>
    <property type="match status" value="1"/>
</dbReference>
<dbReference type="InterPro" id="IPR006405">
    <property type="entry name" value="Nic_PRibTrfase_pncB"/>
</dbReference>
<dbReference type="GO" id="GO:0016740">
    <property type="term" value="F:transferase activity"/>
    <property type="evidence" value="ECO:0007669"/>
    <property type="project" value="UniProtKB-KW"/>
</dbReference>
<dbReference type="KEGG" id="kst:KSMBR1_0846"/>
<dbReference type="NCBIfam" id="TIGR01513">
    <property type="entry name" value="NAPRTase_put"/>
    <property type="match status" value="1"/>
</dbReference>
<proteinExistence type="inferred from homology"/>
<evidence type="ECO:0000256" key="5">
    <source>
        <dbReference type="ARBA" id="ARBA00022598"/>
    </source>
</evidence>
<keyword evidence="4" id="KW-0597">Phosphoprotein</keyword>
<evidence type="ECO:0000256" key="7">
    <source>
        <dbReference type="ARBA" id="ARBA00022679"/>
    </source>
</evidence>
<evidence type="ECO:0000256" key="3">
    <source>
        <dbReference type="ARBA" id="ARBA00013236"/>
    </source>
</evidence>
<gene>
    <name evidence="13" type="ORF">KSMBR1_0846</name>
</gene>
<dbReference type="CDD" id="cd01570">
    <property type="entry name" value="NAPRTase_A"/>
    <property type="match status" value="1"/>
</dbReference>
<dbReference type="GO" id="GO:0034355">
    <property type="term" value="P:NAD+ biosynthetic process via the salvage pathway"/>
    <property type="evidence" value="ECO:0007669"/>
    <property type="project" value="TreeGrafter"/>
</dbReference>
<evidence type="ECO:0000256" key="8">
    <source>
        <dbReference type="ARBA" id="ARBA00048668"/>
    </source>
</evidence>
<keyword evidence="6 9" id="KW-0662">Pyridine nucleotide biosynthesis</keyword>
<dbReference type="InterPro" id="IPR013785">
    <property type="entry name" value="Aldolase_TIM"/>
</dbReference>
<dbReference type="GO" id="GO:0004516">
    <property type="term" value="F:nicotinate phosphoribosyltransferase activity"/>
    <property type="evidence" value="ECO:0007669"/>
    <property type="project" value="UniProtKB-UniRule"/>
</dbReference>
<dbReference type="PANTHER" id="PTHR11098">
    <property type="entry name" value="NICOTINATE PHOSPHORIBOSYLTRANSFERASE"/>
    <property type="match status" value="1"/>
</dbReference>
<feature type="domain" description="Nicotinate phosphoribosyltransferase C-terminal" evidence="12">
    <location>
        <begin position="430"/>
        <end position="486"/>
    </location>
</feature>
<comment type="PTM">
    <text evidence="9">Transiently phosphorylated on a His residue during the reaction cycle. Phosphorylation strongly increases the affinity for substrates and increases the rate of nicotinate D-ribonucleotide production. Dephosphorylation regenerates the low-affinity form of the enzyme, leading to product release.</text>
</comment>
<feature type="domain" description="Nicotinate/nicotinamide phosphoribosyltransferase" evidence="10">
    <location>
        <begin position="207"/>
        <end position="365"/>
    </location>
</feature>
<evidence type="ECO:0000256" key="2">
    <source>
        <dbReference type="ARBA" id="ARBA00010897"/>
    </source>
</evidence>
<evidence type="ECO:0000313" key="13">
    <source>
        <dbReference type="EMBL" id="SOH03357.1"/>
    </source>
</evidence>
<dbReference type="GO" id="GO:0005829">
    <property type="term" value="C:cytosol"/>
    <property type="evidence" value="ECO:0007669"/>
    <property type="project" value="TreeGrafter"/>
</dbReference>
<keyword evidence="7 9" id="KW-0808">Transferase</keyword>
<dbReference type="Gene3D" id="3.20.20.70">
    <property type="entry name" value="Aldolase class I"/>
    <property type="match status" value="1"/>
</dbReference>
<dbReference type="SUPFAM" id="SSF54675">
    <property type="entry name" value="Nicotinate/Quinolinate PRTase N-terminal domain-like"/>
    <property type="match status" value="1"/>
</dbReference>
<dbReference type="Pfam" id="PF17767">
    <property type="entry name" value="NAPRTase_N"/>
    <property type="match status" value="1"/>
</dbReference>
<protein>
    <recommendedName>
        <fullName evidence="3 9">Nicotinate phosphoribosyltransferase</fullName>
        <ecNumber evidence="3 9">6.3.4.21</ecNumber>
    </recommendedName>
</protein>
<dbReference type="Proteomes" id="UP000221734">
    <property type="component" value="Chromosome Kuenenia_stuttgartiensis_MBR1"/>
</dbReference>
<dbReference type="PANTHER" id="PTHR11098:SF1">
    <property type="entry name" value="NICOTINATE PHOSPHORIBOSYLTRANSFERASE"/>
    <property type="match status" value="1"/>
</dbReference>
<dbReference type="InterPro" id="IPR036068">
    <property type="entry name" value="Nicotinate_pribotase-like_C"/>
</dbReference>
<dbReference type="InterPro" id="IPR040727">
    <property type="entry name" value="NAPRTase_N"/>
</dbReference>
<evidence type="ECO:0000259" key="11">
    <source>
        <dbReference type="Pfam" id="PF17767"/>
    </source>
</evidence>
<dbReference type="AlphaFoldDB" id="A0A2C9CF41"/>
<evidence type="ECO:0000256" key="6">
    <source>
        <dbReference type="ARBA" id="ARBA00022642"/>
    </source>
</evidence>
<dbReference type="InterPro" id="IPR041525">
    <property type="entry name" value="N/Namide_PRibTrfase"/>
</dbReference>
<comment type="catalytic activity">
    <reaction evidence="8 9">
        <text>5-phospho-alpha-D-ribose 1-diphosphate + nicotinate + ATP + H2O = nicotinate beta-D-ribonucleotide + ADP + phosphate + diphosphate</text>
        <dbReference type="Rhea" id="RHEA:36163"/>
        <dbReference type="ChEBI" id="CHEBI:15377"/>
        <dbReference type="ChEBI" id="CHEBI:30616"/>
        <dbReference type="ChEBI" id="CHEBI:32544"/>
        <dbReference type="ChEBI" id="CHEBI:33019"/>
        <dbReference type="ChEBI" id="CHEBI:43474"/>
        <dbReference type="ChEBI" id="CHEBI:57502"/>
        <dbReference type="ChEBI" id="CHEBI:58017"/>
        <dbReference type="ChEBI" id="CHEBI:456216"/>
        <dbReference type="EC" id="6.3.4.21"/>
    </reaction>
</comment>
<dbReference type="NCBIfam" id="NF006696">
    <property type="entry name" value="PRK09243.1-3"/>
    <property type="match status" value="1"/>
</dbReference>
<evidence type="ECO:0000313" key="14">
    <source>
        <dbReference type="Proteomes" id="UP000221734"/>
    </source>
</evidence>
<sequence>MVFHQKGDLLFILNSLKDRCKSYCPNAFFNWCKNTDKSFFPSISMKEPKSLFLSEDSLGIVTDFYQLTMAAGYFEHGMHDIATFEFYIRHLPENRSYIITAGLEQVLHYLTHIRFSPEAIRFIRKQPAFSHVGDAFFAYLKKFAFSGDVFAVPEGTIVFAEEPILRVTAPIIEAQIVETYLLSTINFQSSIATKASRVVYASRGRDVIDFGTRRAHGPQAGILAARACFIGGCKSTSNVFAAYELDIPPAGTIAHSWVMVFENEAESFRKYHETFPDDTALLIDTYDTLVGAKHAAAIGEKLKGVRIDSGNLLELSKEVRKILNSQRMHHVKIIASGDLNEERIDDLLRNGAPIDSFGVGTEMVTSKDAPALGGIYKLVEQEHDGKPVPKMKFSKDKLTYPYKKQVYRRTDKDTHFVEDIIGLENEQGDAIPLLIQVVKGGEICYALPALQEIQNNALCNIVKLPEPYKRLRNAETYPVKKSQALEAKKREAEQLLRRNN</sequence>
<name>A0A2C9CF41_KUEST</name>
<comment type="function">
    <text evidence="9">Catalyzes the first step in the biosynthesis of NAD from nicotinic acid, the ATP-dependent synthesis of beta-nicotinate D-ribonucleotide from nicotinate and 5-phospho-D-ribose 1-phosphate.</text>
</comment>
<dbReference type="Gene3D" id="3.20.140.10">
    <property type="entry name" value="nicotinate phosphoribosyltransferase"/>
    <property type="match status" value="1"/>
</dbReference>
<dbReference type="Pfam" id="PF04095">
    <property type="entry name" value="NAPRTase"/>
    <property type="match status" value="1"/>
</dbReference>
<evidence type="ECO:0000259" key="10">
    <source>
        <dbReference type="Pfam" id="PF04095"/>
    </source>
</evidence>
<dbReference type="SUPFAM" id="SSF51690">
    <property type="entry name" value="Nicotinate/Quinolinate PRTase C-terminal domain-like"/>
    <property type="match status" value="1"/>
</dbReference>
<evidence type="ECO:0000259" key="12">
    <source>
        <dbReference type="Pfam" id="PF17956"/>
    </source>
</evidence>
<dbReference type="InterPro" id="IPR007229">
    <property type="entry name" value="Nic_PRibTrfase-Fam"/>
</dbReference>
<dbReference type="UniPathway" id="UPA00253">
    <property type="reaction ID" value="UER00457"/>
</dbReference>